<dbReference type="PROSITE" id="PS00061">
    <property type="entry name" value="ADH_SHORT"/>
    <property type="match status" value="1"/>
</dbReference>
<evidence type="ECO:0000259" key="3">
    <source>
        <dbReference type="SMART" id="SM00822"/>
    </source>
</evidence>
<reference evidence="4 5" key="1">
    <citation type="submission" date="2015-05" db="EMBL/GenBank/DDBJ databases">
        <title>Draft genome of Burkholderia cepacia LK29.</title>
        <authorList>
            <person name="Chan X.Y."/>
        </authorList>
    </citation>
    <scope>NUCLEOTIDE SEQUENCE [LARGE SCALE GENOMIC DNA]</scope>
    <source>
        <strain evidence="4 5">LK29</strain>
    </source>
</reference>
<evidence type="ECO:0000313" key="5">
    <source>
        <dbReference type="Proteomes" id="UP000036338"/>
    </source>
</evidence>
<dbReference type="Gene3D" id="3.40.50.720">
    <property type="entry name" value="NAD(P)-binding Rossmann-like Domain"/>
    <property type="match status" value="1"/>
</dbReference>
<sequence>MRTSLPLDGRTALVTGGAGGIGAACAHALVADGAAVVLMGRRRDALERTQRHLTDAVPGSRVAIHAGDACDETDLQAALDCAWALDGRLDIVVPTVGGAGFRPLLMHDADTFRAEIDLNLHSAFAAIRHAAPRLAASGGGAIVCISSTAAQINFRWLTAYCTAKAALEALVRGAAEELAGAKIRVNAVRPGLTRSEATAPMFDNRALVDSFLEQIPLGTLGEPEAIAHAVRYLAGPESGWVTGQSFAVDGGHELRTNPRVDDTIAQIYGAAALDAVKAGRAPGAA</sequence>
<comment type="caution">
    <text evidence="4">The sequence shown here is derived from an EMBL/GenBank/DDBJ whole genome shotgun (WGS) entry which is preliminary data.</text>
</comment>
<dbReference type="PANTHER" id="PTHR43639:SF1">
    <property type="entry name" value="SHORT-CHAIN DEHYDROGENASE_REDUCTASE FAMILY PROTEIN"/>
    <property type="match status" value="1"/>
</dbReference>
<dbReference type="AlphaFoldDB" id="A0A0J5WAP6"/>
<dbReference type="GO" id="GO:0016491">
    <property type="term" value="F:oxidoreductase activity"/>
    <property type="evidence" value="ECO:0007669"/>
    <property type="project" value="UniProtKB-KW"/>
</dbReference>
<name>A0A0J5WAP6_BURCE</name>
<dbReference type="InterPro" id="IPR036291">
    <property type="entry name" value="NAD(P)-bd_dom_sf"/>
</dbReference>
<dbReference type="EMBL" id="LDWR01000082">
    <property type="protein sequence ID" value="KML46099.1"/>
    <property type="molecule type" value="Genomic_DNA"/>
</dbReference>
<dbReference type="InterPro" id="IPR057326">
    <property type="entry name" value="KR_dom"/>
</dbReference>
<dbReference type="Proteomes" id="UP000036338">
    <property type="component" value="Unassembled WGS sequence"/>
</dbReference>
<dbReference type="CDD" id="cd05233">
    <property type="entry name" value="SDR_c"/>
    <property type="match status" value="1"/>
</dbReference>
<keyword evidence="2" id="KW-0560">Oxidoreductase</keyword>
<dbReference type="PROSITE" id="PS51257">
    <property type="entry name" value="PROKAR_LIPOPROTEIN"/>
    <property type="match status" value="1"/>
</dbReference>
<dbReference type="PANTHER" id="PTHR43639">
    <property type="entry name" value="OXIDOREDUCTASE, SHORT-CHAIN DEHYDROGENASE/REDUCTASE FAMILY (AFU_ORTHOLOGUE AFUA_5G02870)"/>
    <property type="match status" value="1"/>
</dbReference>
<dbReference type="SUPFAM" id="SSF51735">
    <property type="entry name" value="NAD(P)-binding Rossmann-fold domains"/>
    <property type="match status" value="1"/>
</dbReference>
<dbReference type="RefSeq" id="WP_048251561.1">
    <property type="nucleotide sequence ID" value="NZ_LDWR01000082.1"/>
</dbReference>
<evidence type="ECO:0000256" key="1">
    <source>
        <dbReference type="ARBA" id="ARBA00006484"/>
    </source>
</evidence>
<evidence type="ECO:0000256" key="2">
    <source>
        <dbReference type="ARBA" id="ARBA00023002"/>
    </source>
</evidence>
<dbReference type="PRINTS" id="PR00081">
    <property type="entry name" value="GDHRDH"/>
</dbReference>
<organism evidence="4 5">
    <name type="scientific">Burkholderia cepacia</name>
    <name type="common">Pseudomonas cepacia</name>
    <dbReference type="NCBI Taxonomy" id="292"/>
    <lineage>
        <taxon>Bacteria</taxon>
        <taxon>Pseudomonadati</taxon>
        <taxon>Pseudomonadota</taxon>
        <taxon>Betaproteobacteria</taxon>
        <taxon>Burkholderiales</taxon>
        <taxon>Burkholderiaceae</taxon>
        <taxon>Burkholderia</taxon>
        <taxon>Burkholderia cepacia complex</taxon>
    </lineage>
</organism>
<feature type="domain" description="Ketoreductase" evidence="3">
    <location>
        <begin position="10"/>
        <end position="193"/>
    </location>
</feature>
<evidence type="ECO:0000313" key="4">
    <source>
        <dbReference type="EMBL" id="KML46099.1"/>
    </source>
</evidence>
<gene>
    <name evidence="4" type="ORF">VL15_36080</name>
</gene>
<dbReference type="SMART" id="SM00822">
    <property type="entry name" value="PKS_KR"/>
    <property type="match status" value="1"/>
</dbReference>
<dbReference type="InterPro" id="IPR002347">
    <property type="entry name" value="SDR_fam"/>
</dbReference>
<proteinExistence type="inferred from homology"/>
<dbReference type="InterPro" id="IPR020904">
    <property type="entry name" value="Sc_DH/Rdtase_CS"/>
</dbReference>
<accession>A0A0J5WAP6</accession>
<dbReference type="FunFam" id="3.40.50.720:FF:000084">
    <property type="entry name" value="Short-chain dehydrogenase reductase"/>
    <property type="match status" value="1"/>
</dbReference>
<comment type="similarity">
    <text evidence="1">Belongs to the short-chain dehydrogenases/reductases (SDR) family.</text>
</comment>
<dbReference type="PATRIC" id="fig|292.27.peg.8337"/>
<protein>
    <submittedName>
        <fullName evidence="4">7-alpha-hydroxysteroid dehydrogenase</fullName>
    </submittedName>
</protein>
<dbReference type="Pfam" id="PF13561">
    <property type="entry name" value="adh_short_C2"/>
    <property type="match status" value="1"/>
</dbReference>